<reference evidence="3" key="1">
    <citation type="journal article" date="2015" name="PLoS Genet.">
        <title>Genome Sequence and Transcriptome Analyses of Chrysochromulina tobin: Metabolic Tools for Enhanced Algal Fitness in the Prominent Order Prymnesiales (Haptophyceae).</title>
        <authorList>
            <person name="Hovde B.T."/>
            <person name="Deodato C.R."/>
            <person name="Hunsperger H.M."/>
            <person name="Ryken S.A."/>
            <person name="Yost W."/>
            <person name="Jha R.K."/>
            <person name="Patterson J."/>
            <person name="Monnat R.J. Jr."/>
            <person name="Barlow S.B."/>
            <person name="Starkenburg S.R."/>
            <person name="Cattolico R.A."/>
        </authorList>
    </citation>
    <scope>NUCLEOTIDE SEQUENCE</scope>
    <source>
        <strain evidence="3">CCMP291</strain>
    </source>
</reference>
<gene>
    <name evidence="2" type="ORF">Ctob_011430</name>
</gene>
<dbReference type="EMBL" id="JWZX01002583">
    <property type="protein sequence ID" value="KOO28332.1"/>
    <property type="molecule type" value="Genomic_DNA"/>
</dbReference>
<keyword evidence="3" id="KW-1185">Reference proteome</keyword>
<dbReference type="AlphaFoldDB" id="A0A0M0JPV5"/>
<evidence type="ECO:0000256" key="1">
    <source>
        <dbReference type="SAM" id="MobiDB-lite"/>
    </source>
</evidence>
<organism evidence="2 3">
    <name type="scientific">Chrysochromulina tobinii</name>
    <dbReference type="NCBI Taxonomy" id="1460289"/>
    <lineage>
        <taxon>Eukaryota</taxon>
        <taxon>Haptista</taxon>
        <taxon>Haptophyta</taxon>
        <taxon>Prymnesiophyceae</taxon>
        <taxon>Prymnesiales</taxon>
        <taxon>Chrysochromulinaceae</taxon>
        <taxon>Chrysochromulina</taxon>
    </lineage>
</organism>
<proteinExistence type="predicted"/>
<name>A0A0M0JPV5_9EUKA</name>
<protein>
    <submittedName>
        <fullName evidence="2">Uncharacterized protein</fullName>
    </submittedName>
</protein>
<accession>A0A0M0JPV5</accession>
<feature type="compositionally biased region" description="Low complexity" evidence="1">
    <location>
        <begin position="334"/>
        <end position="349"/>
    </location>
</feature>
<feature type="region of interest" description="Disordered" evidence="1">
    <location>
        <begin position="314"/>
        <end position="349"/>
    </location>
</feature>
<evidence type="ECO:0000313" key="3">
    <source>
        <dbReference type="Proteomes" id="UP000037460"/>
    </source>
</evidence>
<evidence type="ECO:0000313" key="2">
    <source>
        <dbReference type="EMBL" id="KOO28332.1"/>
    </source>
</evidence>
<dbReference type="Proteomes" id="UP000037460">
    <property type="component" value="Unassembled WGS sequence"/>
</dbReference>
<sequence>MRRPKLRPAHHADHDPSLLFALAPAGPINPRVSDTVDALGSDANVQIDIEQVLKTVRARLEVMMQMRILKCKEPKRCPEDFGKPLDERIRGMSIPELSDLCDRGTVFDQECCKAAALGISRNKKVESAQRFLDALPRPQAEPEPYDVEEVLDMWRCVREDDPMLEHTEGLPEMGKQSDALVSREKLETAPGLAPNSALGSALGTAPNSGVPVDVSGVMASVMAGVTELKLVKMPDTALKMLSLQECFTIFSERWIAKHPDELSDPVLLLVAVPGSVPNAALDSALDSAPNAAPNSALNSALDSSLDSSLNNEALVTAPGTAPGSAPGSAPNLVPNAALDSAPNSAPNSALDSSLDSSLVSLRAVAEQAVSGLPLAQCHGSAASLRRAGDDAGARSSLMLPLHGTGAEVSPISAVPWAVTLWRDQPERVLVAATAHLQRWVVRDGVSKEGHVAAIATRGEGAQAAAFDRDHRVLQPLFAQLRARGLEISVISGVGYPTP</sequence>
<comment type="caution">
    <text evidence="2">The sequence shown here is derived from an EMBL/GenBank/DDBJ whole genome shotgun (WGS) entry which is preliminary data.</text>
</comment>
<feature type="non-terminal residue" evidence="2">
    <location>
        <position position="498"/>
    </location>
</feature>